<evidence type="ECO:0008006" key="2">
    <source>
        <dbReference type="Google" id="ProtNLM"/>
    </source>
</evidence>
<name>A0A3L8E1Y8_OOCBI</name>
<sequence length="405" mass="43546">MTQVVVIVLELFSEIQRNVNEKLRFSCFARPLLAEYDSYISKEVWEFLEGDGSSSEGVLQRLSSESSCPPYKNRRTTDVRHIQTHLFFSSTFTMRTFLVSLLLVVAVVAGTDEKKHDKRGILHGGFVPSPIDHGYDHGFGHGYGYGHGHGHILHGGSIGHGGFIGGISHGHGGYTPGFGHHHGIDIGHHHGIDIGHHHGSVHHVHGTIVNRVVPVPVPVPHPVPVTRKVPVPVLHPVPVEVKRPVPVSVPHPYPVFITKAVPVSVPRPVPVPVPHPVHVPHPVPHPVPVPQPVPVPVHHHEPYPVPVHPQPIHPIAPIAPIAPVAPIHPIAPIPSIAPIELGHVGHIGHGHFEGGALEGGHSSSLSIGSVGLSAPDLHVSEHLHGGIEHASDGYSYPIPAKKFLY</sequence>
<dbReference type="PANTHER" id="PTHR47771">
    <property type="entry name" value="LD27203P-RELATED"/>
    <property type="match status" value="1"/>
</dbReference>
<dbReference type="EMBL" id="QOIP01000001">
    <property type="protein sequence ID" value="RLU26405.1"/>
    <property type="molecule type" value="Genomic_DNA"/>
</dbReference>
<dbReference type="AlphaFoldDB" id="A0A3L8E1Y8"/>
<reference evidence="1" key="2">
    <citation type="submission" date="2018-07" db="EMBL/GenBank/DDBJ databases">
        <authorList>
            <person name="Mckenzie S.K."/>
            <person name="Kronauer D.J.C."/>
        </authorList>
    </citation>
    <scope>NUCLEOTIDE SEQUENCE</scope>
    <source>
        <strain evidence="1">Clonal line C1</strain>
    </source>
</reference>
<organism evidence="1">
    <name type="scientific">Ooceraea biroi</name>
    <name type="common">Clonal raider ant</name>
    <name type="synonym">Cerapachys biroi</name>
    <dbReference type="NCBI Taxonomy" id="2015173"/>
    <lineage>
        <taxon>Eukaryota</taxon>
        <taxon>Metazoa</taxon>
        <taxon>Ecdysozoa</taxon>
        <taxon>Arthropoda</taxon>
        <taxon>Hexapoda</taxon>
        <taxon>Insecta</taxon>
        <taxon>Pterygota</taxon>
        <taxon>Neoptera</taxon>
        <taxon>Endopterygota</taxon>
        <taxon>Hymenoptera</taxon>
        <taxon>Apocrita</taxon>
        <taxon>Aculeata</taxon>
        <taxon>Formicoidea</taxon>
        <taxon>Formicidae</taxon>
        <taxon>Dorylinae</taxon>
        <taxon>Ooceraea</taxon>
    </lineage>
</organism>
<dbReference type="PANTHER" id="PTHR47771:SF3">
    <property type="entry name" value="LD27203P"/>
    <property type="match status" value="1"/>
</dbReference>
<reference evidence="1" key="1">
    <citation type="journal article" date="2018" name="Genome Res.">
        <title>The genomic architecture and molecular evolution of ant odorant receptors.</title>
        <authorList>
            <person name="McKenzie S.K."/>
            <person name="Kronauer D.J.C."/>
        </authorList>
    </citation>
    <scope>NUCLEOTIDE SEQUENCE [LARGE SCALE GENOMIC DNA]</scope>
    <source>
        <strain evidence="1">Clonal line C1</strain>
    </source>
</reference>
<proteinExistence type="predicted"/>
<accession>A0A3L8E1Y8</accession>
<comment type="caution">
    <text evidence="1">The sequence shown here is derived from an EMBL/GenBank/DDBJ whole genome shotgun (WGS) entry which is preliminary data.</text>
</comment>
<protein>
    <recommendedName>
        <fullName evidence="2">BCL-6 corepressor-like protein</fullName>
    </recommendedName>
</protein>
<gene>
    <name evidence="1" type="ORF">DMN91_000199</name>
</gene>
<dbReference type="Proteomes" id="UP000279307">
    <property type="component" value="Chromosome 1"/>
</dbReference>
<evidence type="ECO:0000313" key="1">
    <source>
        <dbReference type="EMBL" id="RLU26405.1"/>
    </source>
</evidence>